<evidence type="ECO:0000256" key="4">
    <source>
        <dbReference type="ARBA" id="ARBA00023136"/>
    </source>
</evidence>
<dbReference type="InterPro" id="IPR005828">
    <property type="entry name" value="MFS_sugar_transport-like"/>
</dbReference>
<dbReference type="SUPFAM" id="SSF103473">
    <property type="entry name" value="MFS general substrate transporter"/>
    <property type="match status" value="1"/>
</dbReference>
<dbReference type="Proteomes" id="UP000515811">
    <property type="component" value="Chromosome"/>
</dbReference>
<reference evidence="8 9" key="1">
    <citation type="submission" date="2020-08" db="EMBL/GenBank/DDBJ databases">
        <title>Genome sequence of Diaphorobacter ruginosibacter DSM 27467T.</title>
        <authorList>
            <person name="Hyun D.-W."/>
            <person name="Bae J.-W."/>
        </authorList>
    </citation>
    <scope>NUCLEOTIDE SEQUENCE [LARGE SCALE GENOMIC DNA]</scope>
    <source>
        <strain evidence="8 9">DSM 27467</strain>
    </source>
</reference>
<dbReference type="Pfam" id="PF00083">
    <property type="entry name" value="Sugar_tr"/>
    <property type="match status" value="1"/>
</dbReference>
<keyword evidence="4 6" id="KW-0472">Membrane</keyword>
<evidence type="ECO:0000256" key="1">
    <source>
        <dbReference type="ARBA" id="ARBA00004141"/>
    </source>
</evidence>
<feature type="transmembrane region" description="Helical" evidence="6">
    <location>
        <begin position="345"/>
        <end position="364"/>
    </location>
</feature>
<feature type="transmembrane region" description="Helical" evidence="6">
    <location>
        <begin position="283"/>
        <end position="310"/>
    </location>
</feature>
<protein>
    <submittedName>
        <fullName evidence="8">MFS transporter</fullName>
    </submittedName>
</protein>
<feature type="region of interest" description="Disordered" evidence="5">
    <location>
        <begin position="461"/>
        <end position="486"/>
    </location>
</feature>
<feature type="transmembrane region" description="Helical" evidence="6">
    <location>
        <begin position="316"/>
        <end position="338"/>
    </location>
</feature>
<organism evidence="8 9">
    <name type="scientific">Diaphorobacter ruginosibacter</name>
    <dbReference type="NCBI Taxonomy" id="1715720"/>
    <lineage>
        <taxon>Bacteria</taxon>
        <taxon>Pseudomonadati</taxon>
        <taxon>Pseudomonadota</taxon>
        <taxon>Betaproteobacteria</taxon>
        <taxon>Burkholderiales</taxon>
        <taxon>Comamonadaceae</taxon>
        <taxon>Diaphorobacter</taxon>
    </lineage>
</organism>
<feature type="transmembrane region" description="Helical" evidence="6">
    <location>
        <begin position="68"/>
        <end position="88"/>
    </location>
</feature>
<dbReference type="PROSITE" id="PS50850">
    <property type="entry name" value="MFS"/>
    <property type="match status" value="1"/>
</dbReference>
<feature type="compositionally biased region" description="Low complexity" evidence="5">
    <location>
        <begin position="471"/>
        <end position="486"/>
    </location>
</feature>
<evidence type="ECO:0000313" key="9">
    <source>
        <dbReference type="Proteomes" id="UP000515811"/>
    </source>
</evidence>
<dbReference type="KEGG" id="drg:H9K76_10505"/>
<feature type="transmembrane region" description="Helical" evidence="6">
    <location>
        <begin position="35"/>
        <end position="56"/>
    </location>
</feature>
<dbReference type="PANTHER" id="PTHR23508">
    <property type="entry name" value="CARBOXYLIC ACID TRANSPORTER PROTEIN HOMOLOG"/>
    <property type="match status" value="1"/>
</dbReference>
<feature type="domain" description="Major facilitator superfamily (MFS) profile" evidence="7">
    <location>
        <begin position="35"/>
        <end position="458"/>
    </location>
</feature>
<gene>
    <name evidence="8" type="ORF">H9K76_10505</name>
</gene>
<evidence type="ECO:0000256" key="2">
    <source>
        <dbReference type="ARBA" id="ARBA00022692"/>
    </source>
</evidence>
<keyword evidence="2 6" id="KW-0812">Transmembrane</keyword>
<evidence type="ECO:0000256" key="3">
    <source>
        <dbReference type="ARBA" id="ARBA00022989"/>
    </source>
</evidence>
<keyword evidence="9" id="KW-1185">Reference proteome</keyword>
<comment type="subcellular location">
    <subcellularLocation>
        <location evidence="1">Membrane</location>
        <topology evidence="1">Multi-pass membrane protein</topology>
    </subcellularLocation>
</comment>
<feature type="transmembrane region" description="Helical" evidence="6">
    <location>
        <begin position="403"/>
        <end position="423"/>
    </location>
</feature>
<feature type="transmembrane region" description="Helical" evidence="6">
    <location>
        <begin position="370"/>
        <end position="391"/>
    </location>
</feature>
<dbReference type="InterPro" id="IPR020846">
    <property type="entry name" value="MFS_dom"/>
</dbReference>
<accession>A0A7G9RU91</accession>
<proteinExistence type="predicted"/>
<dbReference type="GO" id="GO:0005886">
    <property type="term" value="C:plasma membrane"/>
    <property type="evidence" value="ECO:0007669"/>
    <property type="project" value="TreeGrafter"/>
</dbReference>
<dbReference type="AlphaFoldDB" id="A0A7G9RU91"/>
<dbReference type="Gene3D" id="1.20.1250.20">
    <property type="entry name" value="MFS general substrate transporter like domains"/>
    <property type="match status" value="1"/>
</dbReference>
<dbReference type="PANTHER" id="PTHR23508:SF10">
    <property type="entry name" value="CARBOXYLIC ACID TRANSPORTER PROTEIN HOMOLOG"/>
    <property type="match status" value="1"/>
</dbReference>
<feature type="transmembrane region" description="Helical" evidence="6">
    <location>
        <begin position="192"/>
        <end position="209"/>
    </location>
</feature>
<name>A0A7G9RU91_9BURK</name>
<feature type="transmembrane region" description="Helical" evidence="6">
    <location>
        <begin position="100"/>
        <end position="120"/>
    </location>
</feature>
<evidence type="ECO:0000259" key="7">
    <source>
        <dbReference type="PROSITE" id="PS50850"/>
    </source>
</evidence>
<feature type="transmembrane region" description="Helical" evidence="6">
    <location>
        <begin position="126"/>
        <end position="148"/>
    </location>
</feature>
<evidence type="ECO:0000256" key="5">
    <source>
        <dbReference type="SAM" id="MobiDB-lite"/>
    </source>
</evidence>
<feature type="transmembrane region" description="Helical" evidence="6">
    <location>
        <begin position="429"/>
        <end position="450"/>
    </location>
</feature>
<evidence type="ECO:0000313" key="8">
    <source>
        <dbReference type="EMBL" id="QNN59166.1"/>
    </source>
</evidence>
<feature type="transmembrane region" description="Helical" evidence="6">
    <location>
        <begin position="160"/>
        <end position="186"/>
    </location>
</feature>
<sequence>MAGGPQLSSLPSSPKVAQLDNALDQIGVTRSHHTIIFLILIGCLFDAFEQNAVGIVGPMLREQWGLDAAHIGMLNTVTFAAAAIGRVVSGYVADRYGRRVMLSIDLLLFTLGAGICAMAPNLTVMAIGRAVVGFGLGGEIAIAVTMLAEFCSTKARGVAIGTVNVAAGGLGNFLAPGFGLLVFWLFPGDNNWRWLFVCLMVPAILGAFYRRYIPETPRFLLSQGRVKETNQVLSKLAAGRLSGKNIPHTDYIADDGVVPPESKAKVRVTEIFRGALARRTIPLCITIWMTYGAQISVLTLMPTILVTLGYSISKSLMFTMVMQCGSLLGAIAASALGFHFPRKRVLTIGAVCACLAALSIGFLAKNIVVLLAAGAVFQFFVLLLNTTIWIFAPELYPTRVRAFGTAFILATGTAGGAFMPLVAGRLLDSVGLAGVFSMVAAMYAIFVISIQSVPETYGTSPDAMPLEGDTEQQPTAAAAVAQPTPR</sequence>
<dbReference type="EMBL" id="CP060714">
    <property type="protein sequence ID" value="QNN59166.1"/>
    <property type="molecule type" value="Genomic_DNA"/>
</dbReference>
<keyword evidence="3 6" id="KW-1133">Transmembrane helix</keyword>
<dbReference type="RefSeq" id="WP_187600140.1">
    <property type="nucleotide sequence ID" value="NZ_CP060714.1"/>
</dbReference>
<evidence type="ECO:0000256" key="6">
    <source>
        <dbReference type="SAM" id="Phobius"/>
    </source>
</evidence>
<dbReference type="GO" id="GO:0046943">
    <property type="term" value="F:carboxylic acid transmembrane transporter activity"/>
    <property type="evidence" value="ECO:0007669"/>
    <property type="project" value="TreeGrafter"/>
</dbReference>
<dbReference type="InterPro" id="IPR036259">
    <property type="entry name" value="MFS_trans_sf"/>
</dbReference>